<accession>A0A6J5RIZ9</accession>
<protein>
    <submittedName>
        <fullName evidence="2">Uncharacterized protein</fullName>
    </submittedName>
</protein>
<evidence type="ECO:0000256" key="1">
    <source>
        <dbReference type="SAM" id="Phobius"/>
    </source>
</evidence>
<organism evidence="2">
    <name type="scientific">uncultured Caudovirales phage</name>
    <dbReference type="NCBI Taxonomy" id="2100421"/>
    <lineage>
        <taxon>Viruses</taxon>
        <taxon>Duplodnaviria</taxon>
        <taxon>Heunggongvirae</taxon>
        <taxon>Uroviricota</taxon>
        <taxon>Caudoviricetes</taxon>
        <taxon>Peduoviridae</taxon>
        <taxon>Maltschvirus</taxon>
        <taxon>Maltschvirus maltsch</taxon>
    </lineage>
</organism>
<sequence length="68" mass="7226">MTPALAAAILTGIAGIITALSLGFTRIIREMRPNGGESLRDRVNAIEKKLDALHLMLNEKPGQTTTPG</sequence>
<name>A0A6J5RIZ9_9CAUD</name>
<reference evidence="2" key="1">
    <citation type="submission" date="2020-05" db="EMBL/GenBank/DDBJ databases">
        <authorList>
            <person name="Chiriac C."/>
            <person name="Salcher M."/>
            <person name="Ghai R."/>
            <person name="Kavagutti S V."/>
        </authorList>
    </citation>
    <scope>NUCLEOTIDE SEQUENCE</scope>
</reference>
<keyword evidence="1" id="KW-0812">Transmembrane</keyword>
<feature type="transmembrane region" description="Helical" evidence="1">
    <location>
        <begin position="6"/>
        <end position="24"/>
    </location>
</feature>
<keyword evidence="1" id="KW-1133">Transmembrane helix</keyword>
<evidence type="ECO:0000313" key="2">
    <source>
        <dbReference type="EMBL" id="CAB4194197.1"/>
    </source>
</evidence>
<proteinExistence type="predicted"/>
<gene>
    <name evidence="2" type="ORF">UFOVP1260_6</name>
</gene>
<dbReference type="EMBL" id="LR797207">
    <property type="protein sequence ID" value="CAB4194197.1"/>
    <property type="molecule type" value="Genomic_DNA"/>
</dbReference>
<keyword evidence="1" id="KW-0472">Membrane</keyword>